<dbReference type="AlphaFoldDB" id="A0A443LFN2"/>
<dbReference type="Proteomes" id="UP000286594">
    <property type="component" value="Unassembled WGS sequence"/>
</dbReference>
<comment type="caution">
    <text evidence="1">The sequence shown here is derived from an EMBL/GenBank/DDBJ whole genome shotgun (WGS) entry which is preliminary data.</text>
</comment>
<dbReference type="NCBIfam" id="TIGR01409">
    <property type="entry name" value="TAT_signal_seq"/>
    <property type="match status" value="1"/>
</dbReference>
<dbReference type="OrthoDB" id="4929908at2"/>
<proteinExistence type="predicted"/>
<dbReference type="InterPro" id="IPR019546">
    <property type="entry name" value="TAT_signal_bac_arc"/>
</dbReference>
<dbReference type="PROSITE" id="PS51318">
    <property type="entry name" value="TAT"/>
    <property type="match status" value="1"/>
</dbReference>
<dbReference type="RefSeq" id="WP_128149254.1">
    <property type="nucleotide sequence ID" value="NZ_SAVB01000012.1"/>
</dbReference>
<sequence length="199" mass="21629">MSTDHPRAPSRPQPARRLSRRHFLMTTAVAAGGAVAGLALPVAAWANDTIGTARADTMLRVMRDTFPHGPQIVSLATYQRLVEAMLDEAAADEGVKGLLRDGVDDLDARARAAFGRPFTEVAEDYEREGILRGIETTPFFQKFRWAGVFGIYNAPDLWPALGYEGPASDVGGFLHAGFSDIDWLPPGPSPEELLAQVQR</sequence>
<accession>A0A443LFN2</accession>
<protein>
    <submittedName>
        <fullName evidence="1">Twin-arginine translocation signal domain-containing protein</fullName>
    </submittedName>
</protein>
<evidence type="ECO:0000313" key="1">
    <source>
        <dbReference type="EMBL" id="RWR47979.1"/>
    </source>
</evidence>
<dbReference type="EMBL" id="SAVB01000012">
    <property type="protein sequence ID" value="RWR47979.1"/>
    <property type="molecule type" value="Genomic_DNA"/>
</dbReference>
<keyword evidence="2" id="KW-1185">Reference proteome</keyword>
<name>A0A443LFN2_9RHOB</name>
<evidence type="ECO:0000313" key="2">
    <source>
        <dbReference type="Proteomes" id="UP000286594"/>
    </source>
</evidence>
<organism evidence="1 2">
    <name type="scientific">Paenirhodobacter ferrireducens</name>
    <dbReference type="NCBI Taxonomy" id="1215032"/>
    <lineage>
        <taxon>Bacteria</taxon>
        <taxon>Pseudomonadati</taxon>
        <taxon>Pseudomonadota</taxon>
        <taxon>Alphaproteobacteria</taxon>
        <taxon>Rhodobacterales</taxon>
        <taxon>Rhodobacter group</taxon>
        <taxon>Paenirhodobacter</taxon>
    </lineage>
</organism>
<dbReference type="InterPro" id="IPR006311">
    <property type="entry name" value="TAT_signal"/>
</dbReference>
<reference evidence="1 2" key="1">
    <citation type="submission" date="2019-01" db="EMBL/GenBank/DDBJ databases">
        <title>Sinorhodobacter populi sp. nov. isolated from the symptomatic bark tissue of Populus euramericana canker.</title>
        <authorList>
            <person name="Xu G."/>
        </authorList>
    </citation>
    <scope>NUCLEOTIDE SEQUENCE [LARGE SCALE GENOMIC DNA]</scope>
    <source>
        <strain evidence="1 2">CCTCC AB2012026</strain>
    </source>
</reference>
<gene>
    <name evidence="1" type="ORF">EOW65_10615</name>
</gene>